<sequence length="791" mass="88877">MVEENREPPPLLSTLNPLPGRFKPRARFSVFRPNSLTTDVKQHSCVSTLSAETVSKPDSKLMTIQSNASKIVEPFNRFVKRFSMRLTQSNTKLESGTHEPATTSDFSSWRRRRSHRIQSVVQERERSPLTSSKTSISVVDSKGERLLSDRTLPPKAAVQSENLSCVKRRTIWGSENLVTKTQCTPYPLRRRDRSSPKTGIRLRTSMFPKMPFSSRTSNEDEDERDENELPFEETTSTAGSFILLPPTGIDGPMSENTFIQPCGNDAQTSISPNYSLGSTPNACSSICTSQHTGDEVPTDLSSNITRPGLSSSSTGSPSTTSDLKASPETQLGRNCDAVNDSKAPTASSLAFKWTNHLRQSMSMANRRCRLLAAKTIFNENPVKGIAYLTENGLVPRVPVAVARFLLNEEGLSRQAIGEYFGSLNDPLATKVLKEFLKLQQMKGLRVDEALRLVLSYFHPLGESQKISFLMQVFQEEYVVQNDELVSQTFRSPETVEVLAYSLLLLHTDLHNPNLRRLGRQMTEQEFVNNNRGIDCDQDLPAELLRDMYHRIAETEFKTLPDPVDRVRSLDTMLVGPLKTANFFQRHRRFIGWVYGKQLNEIIPRRRSKRRNTHQRYVLIFNDIIIIAKQLNSLRLNSGSLMNLAAAAAYVEPEDDSSSLTTRRSGSVDSSTQSLQTGEYNVQASDQLLSCSTELMPSGNYDVRMVLTVLDLRVLVFESENYRHGVQLCGTSGPLLNINLTSAKARQKMIDWIHGSIAEMNELQRYHKTKRPAKISLLPSADQTQTSVMEEL</sequence>
<dbReference type="GO" id="GO:0032012">
    <property type="term" value="P:regulation of ARF protein signal transduction"/>
    <property type="evidence" value="ECO:0007669"/>
    <property type="project" value="InterPro"/>
</dbReference>
<dbReference type="EMBL" id="CAXLJL010000079">
    <property type="protein sequence ID" value="CAL5131084.1"/>
    <property type="molecule type" value="Genomic_DNA"/>
</dbReference>
<dbReference type="Pfam" id="PF01369">
    <property type="entry name" value="Sec7"/>
    <property type="match status" value="1"/>
</dbReference>
<dbReference type="Gene3D" id="2.30.29.30">
    <property type="entry name" value="Pleckstrin-homology domain (PH domain)/Phosphotyrosine-binding domain (PTB)"/>
    <property type="match status" value="1"/>
</dbReference>
<accession>A0AAV2T550</accession>
<dbReference type="InterPro" id="IPR011993">
    <property type="entry name" value="PH-like_dom_sf"/>
</dbReference>
<feature type="compositionally biased region" description="Acidic residues" evidence="1">
    <location>
        <begin position="219"/>
        <end position="231"/>
    </location>
</feature>
<dbReference type="CDD" id="cd00171">
    <property type="entry name" value="Sec7"/>
    <property type="match status" value="1"/>
</dbReference>
<dbReference type="SMART" id="SM00222">
    <property type="entry name" value="Sec7"/>
    <property type="match status" value="1"/>
</dbReference>
<feature type="compositionally biased region" description="Polar residues" evidence="1">
    <location>
        <begin position="128"/>
        <end position="138"/>
    </location>
</feature>
<evidence type="ECO:0000313" key="3">
    <source>
        <dbReference type="EMBL" id="CAL5131084.1"/>
    </source>
</evidence>
<dbReference type="SUPFAM" id="SSF48425">
    <property type="entry name" value="Sec7 domain"/>
    <property type="match status" value="1"/>
</dbReference>
<dbReference type="AlphaFoldDB" id="A0AAV2T550"/>
<feature type="compositionally biased region" description="Low complexity" evidence="1">
    <location>
        <begin position="310"/>
        <end position="321"/>
    </location>
</feature>
<dbReference type="PANTHER" id="PTHR10663:SF402">
    <property type="entry name" value="MIP16918P"/>
    <property type="match status" value="1"/>
</dbReference>
<feature type="region of interest" description="Disordered" evidence="1">
    <location>
        <begin position="90"/>
        <end position="141"/>
    </location>
</feature>
<feature type="region of interest" description="Disordered" evidence="1">
    <location>
        <begin position="187"/>
        <end position="235"/>
    </location>
</feature>
<gene>
    <name evidence="3" type="ORF">CDAUBV1_LOCUS3268</name>
</gene>
<feature type="region of interest" description="Disordered" evidence="1">
    <location>
        <begin position="655"/>
        <end position="675"/>
    </location>
</feature>
<feature type="domain" description="SEC7" evidence="2">
    <location>
        <begin position="359"/>
        <end position="554"/>
    </location>
</feature>
<protein>
    <recommendedName>
        <fullName evidence="2">SEC7 domain-containing protein</fullName>
    </recommendedName>
</protein>
<feature type="compositionally biased region" description="Polar residues" evidence="1">
    <location>
        <begin position="657"/>
        <end position="675"/>
    </location>
</feature>
<dbReference type="PANTHER" id="PTHR10663">
    <property type="entry name" value="GUANYL-NUCLEOTIDE EXCHANGE FACTOR"/>
    <property type="match status" value="1"/>
</dbReference>
<comment type="caution">
    <text evidence="3">The sequence shown here is derived from an EMBL/GenBank/DDBJ whole genome shotgun (WGS) entry which is preliminary data.</text>
</comment>
<evidence type="ECO:0000256" key="1">
    <source>
        <dbReference type="SAM" id="MobiDB-lite"/>
    </source>
</evidence>
<dbReference type="Proteomes" id="UP001497525">
    <property type="component" value="Unassembled WGS sequence"/>
</dbReference>
<dbReference type="Gene3D" id="1.10.1000.11">
    <property type="entry name" value="Arf Nucleotide-binding Site Opener,domain 2"/>
    <property type="match status" value="1"/>
</dbReference>
<proteinExistence type="predicted"/>
<reference evidence="3" key="1">
    <citation type="submission" date="2024-06" db="EMBL/GenBank/DDBJ databases">
        <authorList>
            <person name="Liu X."/>
            <person name="Lenzi L."/>
            <person name="Haldenby T S."/>
            <person name="Uol C."/>
        </authorList>
    </citation>
    <scope>NUCLEOTIDE SEQUENCE</scope>
</reference>
<dbReference type="InterPro" id="IPR023394">
    <property type="entry name" value="Sec7_C_sf"/>
</dbReference>
<dbReference type="InterPro" id="IPR000904">
    <property type="entry name" value="Sec7_dom"/>
</dbReference>
<evidence type="ECO:0000259" key="2">
    <source>
        <dbReference type="PROSITE" id="PS50190"/>
    </source>
</evidence>
<feature type="compositionally biased region" description="Polar residues" evidence="1">
    <location>
        <begin position="90"/>
        <end position="107"/>
    </location>
</feature>
<organism evidence="3 4">
    <name type="scientific">Calicophoron daubneyi</name>
    <name type="common">Rumen fluke</name>
    <name type="synonym">Paramphistomum daubneyi</name>
    <dbReference type="NCBI Taxonomy" id="300641"/>
    <lineage>
        <taxon>Eukaryota</taxon>
        <taxon>Metazoa</taxon>
        <taxon>Spiralia</taxon>
        <taxon>Lophotrochozoa</taxon>
        <taxon>Platyhelminthes</taxon>
        <taxon>Trematoda</taxon>
        <taxon>Digenea</taxon>
        <taxon>Plagiorchiida</taxon>
        <taxon>Pronocephalata</taxon>
        <taxon>Paramphistomoidea</taxon>
        <taxon>Paramphistomidae</taxon>
        <taxon>Calicophoron</taxon>
    </lineage>
</organism>
<dbReference type="InterPro" id="IPR035999">
    <property type="entry name" value="Sec7_dom_sf"/>
</dbReference>
<feature type="compositionally biased region" description="Polar residues" evidence="1">
    <location>
        <begin position="299"/>
        <end position="309"/>
    </location>
</feature>
<dbReference type="Gene3D" id="1.10.220.20">
    <property type="match status" value="1"/>
</dbReference>
<evidence type="ECO:0000313" key="4">
    <source>
        <dbReference type="Proteomes" id="UP001497525"/>
    </source>
</evidence>
<dbReference type="GO" id="GO:0005085">
    <property type="term" value="F:guanyl-nucleotide exchange factor activity"/>
    <property type="evidence" value="ECO:0007669"/>
    <property type="project" value="InterPro"/>
</dbReference>
<feature type="region of interest" description="Disordered" evidence="1">
    <location>
        <begin position="291"/>
        <end position="332"/>
    </location>
</feature>
<dbReference type="PROSITE" id="PS50190">
    <property type="entry name" value="SEC7"/>
    <property type="match status" value="1"/>
</dbReference>
<name>A0AAV2T550_CALDB</name>